<dbReference type="Proteomes" id="UP001153334">
    <property type="component" value="Unassembled WGS sequence"/>
</dbReference>
<name>A0ACC2I1N1_9PEZI</name>
<evidence type="ECO:0000313" key="1">
    <source>
        <dbReference type="EMBL" id="KAJ8109267.1"/>
    </source>
</evidence>
<evidence type="ECO:0000313" key="2">
    <source>
        <dbReference type="Proteomes" id="UP001153334"/>
    </source>
</evidence>
<organism evidence="1 2">
    <name type="scientific">Nemania bipapillata</name>
    <dbReference type="NCBI Taxonomy" id="110536"/>
    <lineage>
        <taxon>Eukaryota</taxon>
        <taxon>Fungi</taxon>
        <taxon>Dikarya</taxon>
        <taxon>Ascomycota</taxon>
        <taxon>Pezizomycotina</taxon>
        <taxon>Sordariomycetes</taxon>
        <taxon>Xylariomycetidae</taxon>
        <taxon>Xylariales</taxon>
        <taxon>Xylariaceae</taxon>
        <taxon>Nemania</taxon>
    </lineage>
</organism>
<reference evidence="1" key="1">
    <citation type="submission" date="2022-11" db="EMBL/GenBank/DDBJ databases">
        <title>Genome Sequence of Nemania bipapillata.</title>
        <authorList>
            <person name="Buettner E."/>
        </authorList>
    </citation>
    <scope>NUCLEOTIDE SEQUENCE</scope>
    <source>
        <strain evidence="1">CP14</strain>
    </source>
</reference>
<proteinExistence type="predicted"/>
<protein>
    <submittedName>
        <fullName evidence="1">Uncharacterized protein</fullName>
    </submittedName>
</protein>
<dbReference type="EMBL" id="JAPESX010002121">
    <property type="protein sequence ID" value="KAJ8109267.1"/>
    <property type="molecule type" value="Genomic_DNA"/>
</dbReference>
<accession>A0ACC2I1N1</accession>
<gene>
    <name evidence="1" type="ORF">ONZ43_g6178</name>
</gene>
<comment type="caution">
    <text evidence="1">The sequence shown here is derived from an EMBL/GenBank/DDBJ whole genome shotgun (WGS) entry which is preliminary data.</text>
</comment>
<sequence length="122" mass="12863">MAVLRRCCYCGIRRGGQRGGVLADRVERGEVDGRAHAGAQGRGHGAPPEGSGDGIGRADGDVADGGADRVRARLLHARLDEVERLQEHGAKDAGAQPRDEVEGWPRGKSMYMSAAALTECQS</sequence>
<keyword evidence="2" id="KW-1185">Reference proteome</keyword>